<keyword evidence="4 6" id="KW-1133">Transmembrane helix</keyword>
<feature type="domain" description="Major facilitator superfamily (MFS) profile" evidence="7">
    <location>
        <begin position="1"/>
        <end position="135"/>
    </location>
</feature>
<dbReference type="AlphaFoldDB" id="F4B5B9"/>
<dbReference type="InterPro" id="IPR050814">
    <property type="entry name" value="Myo-inositol_Transporter"/>
</dbReference>
<dbReference type="PANTHER" id="PTHR48020:SF12">
    <property type="entry name" value="PROTON MYO-INOSITOL COTRANSPORTER"/>
    <property type="match status" value="1"/>
</dbReference>
<dbReference type="KEGG" id="aho:Ahos_0322"/>
<keyword evidence="5 6" id="KW-0472">Membrane</keyword>
<dbReference type="GO" id="GO:0022857">
    <property type="term" value="F:transmembrane transporter activity"/>
    <property type="evidence" value="ECO:0007669"/>
    <property type="project" value="InterPro"/>
</dbReference>
<protein>
    <submittedName>
        <fullName evidence="8">Sugar-proton symport</fullName>
    </submittedName>
</protein>
<dbReference type="STRING" id="933801.Ahos_0322"/>
<keyword evidence="3 6" id="KW-0812">Transmembrane</keyword>
<comment type="subcellular location">
    <subcellularLocation>
        <location evidence="1">Membrane</location>
    </subcellularLocation>
</comment>
<dbReference type="SUPFAM" id="SSF103473">
    <property type="entry name" value="MFS general substrate transporter"/>
    <property type="match status" value="1"/>
</dbReference>
<dbReference type="HOGENOM" id="CLU_1559377_0_0_2"/>
<proteinExistence type="predicted"/>
<evidence type="ECO:0000256" key="6">
    <source>
        <dbReference type="SAM" id="Phobius"/>
    </source>
</evidence>
<reference evidence="8 9" key="1">
    <citation type="journal article" date="2011" name="Extremophiles">
        <title>Genomic analysis of Acidianus hospitalis W1 a host for studying crenarchaeal virus and plasmid life cycles.</title>
        <authorList>
            <person name="You X.Y."/>
            <person name="Liu C."/>
            <person name="Wang S.Y."/>
            <person name="Jiang C.Y."/>
            <person name="Shah S.A."/>
            <person name="Prangishvili D."/>
            <person name="She Q."/>
            <person name="Liu S.J."/>
            <person name="Garrett R.A."/>
        </authorList>
    </citation>
    <scope>NUCLEOTIDE SEQUENCE [LARGE SCALE GENOMIC DNA]</scope>
    <source>
        <strain evidence="8 9">W1</strain>
    </source>
</reference>
<dbReference type="Proteomes" id="UP000008458">
    <property type="component" value="Chromosome"/>
</dbReference>
<dbReference type="InterPro" id="IPR020846">
    <property type="entry name" value="MFS_dom"/>
</dbReference>
<evidence type="ECO:0000313" key="9">
    <source>
        <dbReference type="Proteomes" id="UP000008458"/>
    </source>
</evidence>
<dbReference type="PROSITE" id="PS50850">
    <property type="entry name" value="MFS"/>
    <property type="match status" value="1"/>
</dbReference>
<dbReference type="EMBL" id="CP002535">
    <property type="protein sequence ID" value="AEE93213.1"/>
    <property type="molecule type" value="Genomic_DNA"/>
</dbReference>
<dbReference type="RefSeq" id="WP_013775129.1">
    <property type="nucleotide sequence ID" value="NC_015518.1"/>
</dbReference>
<feature type="transmembrane region" description="Helical" evidence="6">
    <location>
        <begin position="82"/>
        <end position="103"/>
    </location>
</feature>
<evidence type="ECO:0000256" key="3">
    <source>
        <dbReference type="ARBA" id="ARBA00022692"/>
    </source>
</evidence>
<evidence type="ECO:0000256" key="4">
    <source>
        <dbReference type="ARBA" id="ARBA00022989"/>
    </source>
</evidence>
<dbReference type="Gene3D" id="1.20.1250.20">
    <property type="entry name" value="MFS general substrate transporter like domains"/>
    <property type="match status" value="1"/>
</dbReference>
<evidence type="ECO:0000256" key="1">
    <source>
        <dbReference type="ARBA" id="ARBA00004370"/>
    </source>
</evidence>
<keyword evidence="9" id="KW-1185">Reference proteome</keyword>
<accession>F4B5B9</accession>
<dbReference type="eggNOG" id="arCOG02685">
    <property type="taxonomic scope" value="Archaea"/>
</dbReference>
<feature type="transmembrane region" description="Helical" evidence="6">
    <location>
        <begin position="12"/>
        <end position="31"/>
    </location>
</feature>
<name>F4B5B9_ACIHW</name>
<dbReference type="InterPro" id="IPR036259">
    <property type="entry name" value="MFS_trans_sf"/>
</dbReference>
<dbReference type="InterPro" id="IPR005828">
    <property type="entry name" value="MFS_sugar_transport-like"/>
</dbReference>
<feature type="transmembrane region" description="Helical" evidence="6">
    <location>
        <begin position="37"/>
        <end position="61"/>
    </location>
</feature>
<dbReference type="PANTHER" id="PTHR48020">
    <property type="entry name" value="PROTON MYO-INOSITOL COTRANSPORTER"/>
    <property type="match status" value="1"/>
</dbReference>
<evidence type="ECO:0000256" key="2">
    <source>
        <dbReference type="ARBA" id="ARBA00022448"/>
    </source>
</evidence>
<evidence type="ECO:0000256" key="5">
    <source>
        <dbReference type="ARBA" id="ARBA00023136"/>
    </source>
</evidence>
<dbReference type="GeneID" id="10599763"/>
<feature type="transmembrane region" description="Helical" evidence="6">
    <location>
        <begin position="109"/>
        <end position="131"/>
    </location>
</feature>
<organism evidence="8 9">
    <name type="scientific">Acidianus hospitalis (strain W1)</name>
    <dbReference type="NCBI Taxonomy" id="933801"/>
    <lineage>
        <taxon>Archaea</taxon>
        <taxon>Thermoproteota</taxon>
        <taxon>Thermoprotei</taxon>
        <taxon>Sulfolobales</taxon>
        <taxon>Sulfolobaceae</taxon>
        <taxon>Acidianus</taxon>
    </lineage>
</organism>
<dbReference type="GO" id="GO:0016020">
    <property type="term" value="C:membrane"/>
    <property type="evidence" value="ECO:0007669"/>
    <property type="project" value="UniProtKB-SubCell"/>
</dbReference>
<evidence type="ECO:0000313" key="8">
    <source>
        <dbReference type="EMBL" id="AEE93213.1"/>
    </source>
</evidence>
<gene>
    <name evidence="8" type="ordered locus">Ahos_0322</name>
</gene>
<sequence length="171" mass="19268">MYAHWWGRRRRLGVIGYGGLVMSLAIMLLGLRVFFSGIIFAGVALVFTAMTLYLLFYHIGVGGVGWVLQGEVIPTEVRGRGAGLLAALDWFGNFAIIFVFPYWKAAYGVFSFFVLELVLSVLALLVVYLFLPETKGVSLEEMTKVFERGLTIQRQYNATSSNIYYTEKRIK</sequence>
<reference key="2">
    <citation type="journal article" date="2011" name="Extremophiles">
        <title>Genomic analyses of Acidianus hospitalis W1 a host for studying crenarchaeal virus and plasmid life cycles.</title>
        <authorList>
            <person name="You X.Y."/>
            <person name="Liu C."/>
            <person name="Wang S.Y."/>
            <person name="Jiang C.Y."/>
            <person name="Shah S.A."/>
            <person name="Prangishvili D."/>
            <person name="Liu S.J."/>
            <person name="Garrett R.A."/>
        </authorList>
    </citation>
    <scope>NUCLEOTIDE SEQUENCE</scope>
    <source>
        <strain>W1</strain>
    </source>
</reference>
<evidence type="ECO:0000259" key="7">
    <source>
        <dbReference type="PROSITE" id="PS50850"/>
    </source>
</evidence>
<keyword evidence="2" id="KW-0813">Transport</keyword>
<dbReference type="Pfam" id="PF00083">
    <property type="entry name" value="Sugar_tr"/>
    <property type="match status" value="1"/>
</dbReference>